<dbReference type="PANTHER" id="PTHR42953:SF1">
    <property type="entry name" value="METAL-BINDING PROTEIN HI_0362-RELATED"/>
    <property type="match status" value="1"/>
</dbReference>
<dbReference type="PANTHER" id="PTHR42953">
    <property type="entry name" value="HIGH-AFFINITY ZINC UPTAKE SYSTEM PROTEIN ZNUA-RELATED"/>
    <property type="match status" value="1"/>
</dbReference>
<dbReference type="PRINTS" id="PR00690">
    <property type="entry name" value="ADHESNFAMILY"/>
</dbReference>
<organism evidence="6 7">
    <name type="scientific">Lacticaseibacillus rhamnosus (strain LMS2-1)</name>
    <dbReference type="NCBI Taxonomy" id="525361"/>
    <lineage>
        <taxon>Bacteria</taxon>
        <taxon>Bacillati</taxon>
        <taxon>Bacillota</taxon>
        <taxon>Bacilli</taxon>
        <taxon>Lactobacillales</taxon>
        <taxon>Lactobacillaceae</taxon>
        <taxon>Lacticaseibacillus</taxon>
    </lineage>
</organism>
<dbReference type="EMBL" id="ACIZ01000090">
    <property type="protein sequence ID" value="EEN79845.1"/>
    <property type="molecule type" value="Genomic_DNA"/>
</dbReference>
<sequence length="328" mass="36764">MASFSLRQYRQYATLKRVIITVKRGDSVMLKRLLTVISLLLLTTVVTACNTNTKSSGNHEKIQVVATVDFYGEVAKAVGGKQVQVTSIIDNPAIDPHDYEPTTQVGKQVATADLIIANGIGYDGWMDKLIKSENKSKQYLRVADDLMAKHEGDNEHIWYDPRTMPKLANALASKFAKEKPAKKAIFKANAKKYIASLNSLNALITKLKQNAHGQKVDVSEPVFGYALNYLGYKVNNRHFAQATEEGTDYSAKDIHAIETDIKEKKIAFFVNNSQASSKTIDSFIKLAKENKVPVLNVTETLPKGKNYRTWMTDQYRQLEKIQNQTDTK</sequence>
<accession>C2JYN9</accession>
<dbReference type="Pfam" id="PF01297">
    <property type="entry name" value="ZnuA"/>
    <property type="match status" value="1"/>
</dbReference>
<dbReference type="SUPFAM" id="SSF53807">
    <property type="entry name" value="Helical backbone' metal receptor"/>
    <property type="match status" value="1"/>
</dbReference>
<dbReference type="InterPro" id="IPR050492">
    <property type="entry name" value="Bact_metal-bind_prot9"/>
</dbReference>
<dbReference type="Proteomes" id="UP000004525">
    <property type="component" value="Unassembled WGS sequence"/>
</dbReference>
<dbReference type="InterPro" id="IPR006128">
    <property type="entry name" value="Lipoprotein_PsaA-like"/>
</dbReference>
<evidence type="ECO:0000313" key="6">
    <source>
        <dbReference type="EMBL" id="EEN79845.1"/>
    </source>
</evidence>
<evidence type="ECO:0000256" key="4">
    <source>
        <dbReference type="ARBA" id="ARBA00022729"/>
    </source>
</evidence>
<dbReference type="CDD" id="cd01020">
    <property type="entry name" value="TroA_b"/>
    <property type="match status" value="1"/>
</dbReference>
<dbReference type="GO" id="GO:0030001">
    <property type="term" value="P:metal ion transport"/>
    <property type="evidence" value="ECO:0007669"/>
    <property type="project" value="InterPro"/>
</dbReference>
<keyword evidence="4" id="KW-0732">Signal</keyword>
<keyword evidence="7" id="KW-1185">Reference proteome</keyword>
<keyword evidence="3" id="KW-0479">Metal-binding</keyword>
<evidence type="ECO:0000256" key="2">
    <source>
        <dbReference type="ARBA" id="ARBA00022448"/>
    </source>
</evidence>
<name>C2JYN9_LACRM</name>
<evidence type="ECO:0000256" key="1">
    <source>
        <dbReference type="ARBA" id="ARBA00004196"/>
    </source>
</evidence>
<dbReference type="GO" id="GO:0030313">
    <property type="term" value="C:cell envelope"/>
    <property type="evidence" value="ECO:0007669"/>
    <property type="project" value="UniProtKB-SubCell"/>
</dbReference>
<protein>
    <submittedName>
        <fullName evidence="6">ABC transporter, substrate-binding protein</fullName>
    </submittedName>
</protein>
<evidence type="ECO:0000256" key="5">
    <source>
        <dbReference type="RuleBase" id="RU003512"/>
    </source>
</evidence>
<comment type="caution">
    <text evidence="6">The sequence shown here is derived from an EMBL/GenBank/DDBJ whole genome shotgun (WGS) entry which is preliminary data.</text>
</comment>
<evidence type="ECO:0000313" key="7">
    <source>
        <dbReference type="Proteomes" id="UP000004525"/>
    </source>
</evidence>
<dbReference type="AlphaFoldDB" id="C2JYN9"/>
<evidence type="ECO:0000256" key="3">
    <source>
        <dbReference type="ARBA" id="ARBA00022723"/>
    </source>
</evidence>
<dbReference type="InterPro" id="IPR006127">
    <property type="entry name" value="ZnuA-like"/>
</dbReference>
<dbReference type="HOGENOM" id="CLU_016838_0_0_9"/>
<gene>
    <name evidence="6" type="ORF">HMPREF0539_2024</name>
</gene>
<proteinExistence type="inferred from homology"/>
<dbReference type="GO" id="GO:0046872">
    <property type="term" value="F:metal ion binding"/>
    <property type="evidence" value="ECO:0007669"/>
    <property type="project" value="UniProtKB-KW"/>
</dbReference>
<dbReference type="Gene3D" id="3.40.50.1980">
    <property type="entry name" value="Nitrogenase molybdenum iron protein domain"/>
    <property type="match status" value="2"/>
</dbReference>
<dbReference type="GO" id="GO:0007155">
    <property type="term" value="P:cell adhesion"/>
    <property type="evidence" value="ECO:0007669"/>
    <property type="project" value="InterPro"/>
</dbReference>
<comment type="subcellular location">
    <subcellularLocation>
        <location evidence="1">Cell envelope</location>
    </subcellularLocation>
</comment>
<keyword evidence="2 5" id="KW-0813">Transport</keyword>
<reference evidence="6" key="1">
    <citation type="submission" date="2009-01" db="EMBL/GenBank/DDBJ databases">
        <authorList>
            <person name="Qin X."/>
            <person name="Bachman B."/>
            <person name="Battles P."/>
            <person name="Bell A."/>
            <person name="Bess C."/>
            <person name="Bickham C."/>
            <person name="Chaboub L."/>
            <person name="Chen D."/>
            <person name="Coyle M."/>
            <person name="Deiros D.R."/>
            <person name="Dinh H."/>
            <person name="Forbes L."/>
            <person name="Fowler G."/>
            <person name="Francisco L."/>
            <person name="Fu Q."/>
            <person name="Gubbala S."/>
            <person name="Hale W."/>
            <person name="Han Y."/>
            <person name="Hemphill L."/>
            <person name="Highlander S.K."/>
            <person name="Hirani K."/>
            <person name="Hogues M."/>
            <person name="Jackson L."/>
            <person name="Jakkamsetti A."/>
            <person name="Javaid M."/>
            <person name="Jiang H."/>
            <person name="Korchina V."/>
            <person name="Kovar C."/>
            <person name="Lara F."/>
            <person name="Lee S."/>
            <person name="Mata R."/>
            <person name="Mathew T."/>
            <person name="Moen C."/>
            <person name="Morales K."/>
            <person name="Munidasa M."/>
            <person name="Nazareth L."/>
            <person name="Ngo R."/>
            <person name="Nguyen L."/>
            <person name="Okwuonu G."/>
            <person name="Ongeri F."/>
            <person name="Patil S."/>
            <person name="Petrosino J."/>
            <person name="Pham C."/>
            <person name="Pham P."/>
            <person name="Pu L.-L."/>
            <person name="Puazo M."/>
            <person name="Raj R."/>
            <person name="Reid J."/>
            <person name="Rouhana J."/>
            <person name="Saada N."/>
            <person name="Shang Y."/>
            <person name="Simmons D."/>
            <person name="Thornton R."/>
            <person name="Warren J."/>
            <person name="Weissenberger G."/>
            <person name="Zhang J."/>
            <person name="Zhang L."/>
            <person name="Zhou C."/>
            <person name="Zhu D."/>
            <person name="Muzny D."/>
            <person name="Worley K."/>
            <person name="Gibbs R."/>
        </authorList>
    </citation>
    <scope>NUCLEOTIDE SEQUENCE [LARGE SCALE GENOMIC DNA]</scope>
    <source>
        <strain evidence="6">LMS2-1</strain>
    </source>
</reference>
<comment type="similarity">
    <text evidence="5">Belongs to the bacterial solute-binding protein 9 family.</text>
</comment>